<reference evidence="2 3" key="1">
    <citation type="submission" date="2018-11" db="EMBL/GenBank/DDBJ databases">
        <authorList>
            <person name="Li F."/>
        </authorList>
    </citation>
    <scope>NUCLEOTIDE SEQUENCE [LARGE SCALE GENOMIC DNA]</scope>
    <source>
        <strain evidence="2 3">Gsoil 097</strain>
    </source>
</reference>
<organism evidence="2 3">
    <name type="scientific">Nocardioides marmoriginsengisoli</name>
    <dbReference type="NCBI Taxonomy" id="661483"/>
    <lineage>
        <taxon>Bacteria</taxon>
        <taxon>Bacillati</taxon>
        <taxon>Actinomycetota</taxon>
        <taxon>Actinomycetes</taxon>
        <taxon>Propionibacteriales</taxon>
        <taxon>Nocardioidaceae</taxon>
        <taxon>Nocardioides</taxon>
    </lineage>
</organism>
<sequence length="224" mass="25618">MPEPQRVTVFLDWQNVYNHAREAFHSRSDAHTLGQVHPLDLGLTLAAMAPAGIERELTCVRVYRGMPDQQHDPKSYAAARRQIARWTKDERVVVIDRTLKYPPGYRHGTSDPALVKEKGIDVALALDFAVMASDNRYDAGILMSCDHDLLPAVERVVQRRKTRGEGPRVEFAAWQSPIRRSPRMRMPGENIYCHWLDQTTYWGLQDDRNYTHPSPADHPPKARA</sequence>
<dbReference type="RefSeq" id="WP_123227050.1">
    <property type="nucleotide sequence ID" value="NZ_RJSE01000006.1"/>
</dbReference>
<name>A0A3N0CJP3_9ACTN</name>
<protein>
    <submittedName>
        <fullName evidence="2">NYN domain-containing protein</fullName>
    </submittedName>
</protein>
<dbReference type="InterPro" id="IPR021139">
    <property type="entry name" value="NYN"/>
</dbReference>
<dbReference type="Pfam" id="PF01936">
    <property type="entry name" value="NYN"/>
    <property type="match status" value="1"/>
</dbReference>
<dbReference type="AlphaFoldDB" id="A0A3N0CJP3"/>
<evidence type="ECO:0000259" key="1">
    <source>
        <dbReference type="Pfam" id="PF01936"/>
    </source>
</evidence>
<dbReference type="Proteomes" id="UP000267128">
    <property type="component" value="Unassembled WGS sequence"/>
</dbReference>
<proteinExistence type="predicted"/>
<feature type="domain" description="NYN" evidence="1">
    <location>
        <begin position="6"/>
        <end position="161"/>
    </location>
</feature>
<keyword evidence="3" id="KW-1185">Reference proteome</keyword>
<accession>A0A3N0CJP3</accession>
<gene>
    <name evidence="2" type="ORF">EFK50_07935</name>
</gene>
<dbReference type="GO" id="GO:0004540">
    <property type="term" value="F:RNA nuclease activity"/>
    <property type="evidence" value="ECO:0007669"/>
    <property type="project" value="InterPro"/>
</dbReference>
<dbReference type="EMBL" id="RJSE01000006">
    <property type="protein sequence ID" value="RNL63664.1"/>
    <property type="molecule type" value="Genomic_DNA"/>
</dbReference>
<comment type="caution">
    <text evidence="2">The sequence shown here is derived from an EMBL/GenBank/DDBJ whole genome shotgun (WGS) entry which is preliminary data.</text>
</comment>
<dbReference type="OrthoDB" id="4941654at2"/>
<evidence type="ECO:0000313" key="2">
    <source>
        <dbReference type="EMBL" id="RNL63664.1"/>
    </source>
</evidence>
<evidence type="ECO:0000313" key="3">
    <source>
        <dbReference type="Proteomes" id="UP000267128"/>
    </source>
</evidence>
<dbReference type="Gene3D" id="3.40.50.1010">
    <property type="entry name" value="5'-nuclease"/>
    <property type="match status" value="1"/>
</dbReference>